<name>A0A938BNB5_UNCEI</name>
<dbReference type="Pfam" id="PF09250">
    <property type="entry name" value="Prim-Pol"/>
    <property type="match status" value="1"/>
</dbReference>
<dbReference type="AlphaFoldDB" id="A0A938BNB5"/>
<dbReference type="EMBL" id="VGIY01000501">
    <property type="protein sequence ID" value="MBM3318824.1"/>
    <property type="molecule type" value="Genomic_DNA"/>
</dbReference>
<dbReference type="Proteomes" id="UP000748308">
    <property type="component" value="Unassembled WGS sequence"/>
</dbReference>
<accession>A0A938BNB5</accession>
<proteinExistence type="predicted"/>
<sequence>MSHPFMDDSRRYFQAGANVLPIVSGSKVPPQGIRWADWQRQRQTEQEFGQLLDAYRAADVALVLGRGSGGLVDIETDGPEGEHALRELKLPLPPTGMFESRRGVHRLYRCPRPIRSRKGLRPKLDVLASGSYVVVPTSPPRSWLTPGLLEEVTPLPEAWEEFLLRERPRLTGQELATIEREGVGDLRNVHLASLVGRWI</sequence>
<gene>
    <name evidence="2" type="ORF">FJY75_13325</name>
</gene>
<dbReference type="InterPro" id="IPR015330">
    <property type="entry name" value="DNA_primase/pol_bifunc_N"/>
</dbReference>
<comment type="caution">
    <text evidence="2">The sequence shown here is derived from an EMBL/GenBank/DDBJ whole genome shotgun (WGS) entry which is preliminary data.</text>
</comment>
<feature type="non-terminal residue" evidence="2">
    <location>
        <position position="199"/>
    </location>
</feature>
<protein>
    <submittedName>
        <fullName evidence="2">Bifunctional DNA primase/polymerase</fullName>
    </submittedName>
</protein>
<reference evidence="2" key="1">
    <citation type="submission" date="2019-03" db="EMBL/GenBank/DDBJ databases">
        <title>Lake Tanganyika Metagenome-Assembled Genomes (MAGs).</title>
        <authorList>
            <person name="Tran P."/>
        </authorList>
    </citation>
    <scope>NUCLEOTIDE SEQUENCE</scope>
    <source>
        <strain evidence="2">M_DeepCast_400m_m2_100</strain>
    </source>
</reference>
<feature type="domain" description="DNA primase/polymerase bifunctional N-terminal" evidence="1">
    <location>
        <begin position="9"/>
        <end position="159"/>
    </location>
</feature>
<evidence type="ECO:0000313" key="3">
    <source>
        <dbReference type="Proteomes" id="UP000748308"/>
    </source>
</evidence>
<dbReference type="SUPFAM" id="SSF56747">
    <property type="entry name" value="Prim-pol domain"/>
    <property type="match status" value="1"/>
</dbReference>
<evidence type="ECO:0000259" key="1">
    <source>
        <dbReference type="SMART" id="SM00943"/>
    </source>
</evidence>
<evidence type="ECO:0000313" key="2">
    <source>
        <dbReference type="EMBL" id="MBM3318824.1"/>
    </source>
</evidence>
<organism evidence="2 3">
    <name type="scientific">Eiseniibacteriota bacterium</name>
    <dbReference type="NCBI Taxonomy" id="2212470"/>
    <lineage>
        <taxon>Bacteria</taxon>
        <taxon>Candidatus Eiseniibacteriota</taxon>
    </lineage>
</organism>
<dbReference type="SMART" id="SM00943">
    <property type="entry name" value="Prim-Pol"/>
    <property type="match status" value="1"/>
</dbReference>